<protein>
    <recommendedName>
        <fullName evidence="3">Uncharacterized protein ycf33</fullName>
    </recommendedName>
</protein>
<name>A0A6J1GE79_CUCMO</name>
<keyword evidence="5" id="KW-1133">Transmembrane helix</keyword>
<comment type="similarity">
    <text evidence="2">Belongs to the ycf33 family.</text>
</comment>
<dbReference type="AlphaFoldDB" id="A0A6J1GE79"/>
<evidence type="ECO:0000256" key="1">
    <source>
        <dbReference type="ARBA" id="ARBA00004474"/>
    </source>
</evidence>
<dbReference type="PANTHER" id="PTHR36049:SF3">
    <property type="match status" value="1"/>
</dbReference>
<keyword evidence="5" id="KW-0812">Transmembrane</keyword>
<gene>
    <name evidence="7" type="primary">LOC111453148</name>
</gene>
<keyword evidence="6" id="KW-1185">Reference proteome</keyword>
<dbReference type="RefSeq" id="XP_022949889.1">
    <property type="nucleotide sequence ID" value="XM_023094121.1"/>
</dbReference>
<dbReference type="GO" id="GO:0009536">
    <property type="term" value="C:plastid"/>
    <property type="evidence" value="ECO:0007669"/>
    <property type="project" value="UniProtKB-SubCell"/>
</dbReference>
<evidence type="ECO:0000256" key="5">
    <source>
        <dbReference type="SAM" id="Phobius"/>
    </source>
</evidence>
<sequence length="181" mass="19489">MATSFRSRIHHVPISPTFKNPSVSPPPFPIKATSPLRGSFRPLAASAPPQSPAKPLKTPQPLDFKIIDETPIGNSRFLIIGAVSVGVALFLMGCDGDRALALGPEGPLVEEFWDNVRRYAIYAVTVSSGALYTILLPIFELLKNPITAVLVLAIFGGAIFVISQVLSAMVGVNEFSYDYAY</sequence>
<keyword evidence="4" id="KW-0934">Plastid</keyword>
<accession>A0A6J1GE79</accession>
<evidence type="ECO:0000256" key="3">
    <source>
        <dbReference type="ARBA" id="ARBA00021584"/>
    </source>
</evidence>
<organism evidence="6 7">
    <name type="scientific">Cucurbita moschata</name>
    <name type="common">Winter crookneck squash</name>
    <name type="synonym">Cucurbita pepo var. moschata</name>
    <dbReference type="NCBI Taxonomy" id="3662"/>
    <lineage>
        <taxon>Eukaryota</taxon>
        <taxon>Viridiplantae</taxon>
        <taxon>Streptophyta</taxon>
        <taxon>Embryophyta</taxon>
        <taxon>Tracheophyta</taxon>
        <taxon>Spermatophyta</taxon>
        <taxon>Magnoliopsida</taxon>
        <taxon>eudicotyledons</taxon>
        <taxon>Gunneridae</taxon>
        <taxon>Pentapetalae</taxon>
        <taxon>rosids</taxon>
        <taxon>fabids</taxon>
        <taxon>Cucurbitales</taxon>
        <taxon>Cucurbitaceae</taxon>
        <taxon>Cucurbiteae</taxon>
        <taxon>Cucurbita</taxon>
    </lineage>
</organism>
<feature type="transmembrane region" description="Helical" evidence="5">
    <location>
        <begin position="119"/>
        <end position="139"/>
    </location>
</feature>
<dbReference type="Proteomes" id="UP000504609">
    <property type="component" value="Unplaced"/>
</dbReference>
<evidence type="ECO:0000313" key="6">
    <source>
        <dbReference type="Proteomes" id="UP000504609"/>
    </source>
</evidence>
<keyword evidence="5" id="KW-0472">Membrane</keyword>
<feature type="transmembrane region" description="Helical" evidence="5">
    <location>
        <begin position="146"/>
        <end position="172"/>
    </location>
</feature>
<comment type="subcellular location">
    <subcellularLocation>
        <location evidence="1">Plastid</location>
    </subcellularLocation>
</comment>
<evidence type="ECO:0000256" key="4">
    <source>
        <dbReference type="ARBA" id="ARBA00022640"/>
    </source>
</evidence>
<reference evidence="7" key="1">
    <citation type="submission" date="2025-08" db="UniProtKB">
        <authorList>
            <consortium name="RefSeq"/>
        </authorList>
    </citation>
    <scope>IDENTIFICATION</scope>
    <source>
        <tissue evidence="7">Young leaves</tissue>
    </source>
</reference>
<proteinExistence type="inferred from homology"/>
<dbReference type="GeneID" id="111453148"/>
<evidence type="ECO:0000256" key="2">
    <source>
        <dbReference type="ARBA" id="ARBA00010985"/>
    </source>
</evidence>
<dbReference type="Pfam" id="PF05421">
    <property type="entry name" value="DUF751"/>
    <property type="match status" value="1"/>
</dbReference>
<dbReference type="InterPro" id="IPR008470">
    <property type="entry name" value="Uncharacterised_Ycf33"/>
</dbReference>
<feature type="transmembrane region" description="Helical" evidence="5">
    <location>
        <begin position="75"/>
        <end position="93"/>
    </location>
</feature>
<dbReference type="KEGG" id="cmos:111453148"/>
<evidence type="ECO:0000313" key="7">
    <source>
        <dbReference type="RefSeq" id="XP_022949889.1"/>
    </source>
</evidence>
<dbReference type="PANTHER" id="PTHR36049">
    <property type="entry name" value="TRANSMEMBRANE PROTEIN"/>
    <property type="match status" value="1"/>
</dbReference>